<feature type="domain" description="Reverse transcriptase" evidence="1">
    <location>
        <begin position="302"/>
        <end position="372"/>
    </location>
</feature>
<sequence>MDGNAANSPSYVGYESRICDKLPKLGEITESVISVQLVEAASRLYDADAKLIRVKMLVRGSKCRRCRKDTVPSRRLKPVKRVHFDQLSLFAERSEEFYDSNFERDKKCDLYDYVYVVHDNAAVKQTVSTRVVSVANDASGSDDDFVAEGLRVIGSANGIEALSGGHIDCTPVGLLIDSGVVASLIDVRILKRIGRADTPLRPCSGSLNGVTGLKIEAGGVVDLPLHLGSLELIEPFVVVGRLHVDAILGTDDLKAFRAHFDSDVYQRSVPVRISTGGELQLYLSLGHIRPSISPWASPALMIRNPDGGIRFCIDYRQRNAVTVKDCYSMSLIDNIIDVLGNAKPFSTMDIASGYWNVPMAADSIDKTAFTFQLCNAVIAFEHLMEYMLIDLTWRACLVYLDDCVVFSLDFPSHTMRLKQVLERFRKADVKLKMKKCKLGGDQGAFLGHIVTPSGILPNPEKSKR</sequence>
<dbReference type="PANTHER" id="PTHR24559">
    <property type="entry name" value="TRANSPOSON TY3-I GAG-POL POLYPROTEIN"/>
    <property type="match status" value="1"/>
</dbReference>
<dbReference type="InterPro" id="IPR043128">
    <property type="entry name" value="Rev_trsase/Diguanyl_cyclase"/>
</dbReference>
<accession>A0A225WET3</accession>
<dbReference type="Pfam" id="PF00078">
    <property type="entry name" value="RVT_1"/>
    <property type="match status" value="2"/>
</dbReference>
<evidence type="ECO:0000313" key="2">
    <source>
        <dbReference type="EMBL" id="OWZ16125.1"/>
    </source>
</evidence>
<evidence type="ECO:0000313" key="3">
    <source>
        <dbReference type="Proteomes" id="UP000198211"/>
    </source>
</evidence>
<organism evidence="2 3">
    <name type="scientific">Phytophthora megakarya</name>
    <dbReference type="NCBI Taxonomy" id="4795"/>
    <lineage>
        <taxon>Eukaryota</taxon>
        <taxon>Sar</taxon>
        <taxon>Stramenopiles</taxon>
        <taxon>Oomycota</taxon>
        <taxon>Peronosporomycetes</taxon>
        <taxon>Peronosporales</taxon>
        <taxon>Peronosporaceae</taxon>
        <taxon>Phytophthora</taxon>
    </lineage>
</organism>
<dbReference type="PANTHER" id="PTHR24559:SF444">
    <property type="entry name" value="REVERSE TRANSCRIPTASE DOMAIN-CONTAINING PROTEIN"/>
    <property type="match status" value="1"/>
</dbReference>
<comment type="caution">
    <text evidence="2">The sequence shown here is derived from an EMBL/GenBank/DDBJ whole genome shotgun (WGS) entry which is preliminary data.</text>
</comment>
<dbReference type="Gene3D" id="3.10.10.10">
    <property type="entry name" value="HIV Type 1 Reverse Transcriptase, subunit A, domain 1"/>
    <property type="match status" value="1"/>
</dbReference>
<dbReference type="Gene3D" id="3.30.70.270">
    <property type="match status" value="1"/>
</dbReference>
<dbReference type="InterPro" id="IPR021109">
    <property type="entry name" value="Peptidase_aspartic_dom_sf"/>
</dbReference>
<dbReference type="CDD" id="cd01647">
    <property type="entry name" value="RT_LTR"/>
    <property type="match status" value="1"/>
</dbReference>
<feature type="domain" description="Reverse transcriptase" evidence="1">
    <location>
        <begin position="375"/>
        <end position="449"/>
    </location>
</feature>
<dbReference type="FunFam" id="3.30.70.270:FF:000003">
    <property type="entry name" value="Transposon Ty3-G Gag-Pol polyprotein"/>
    <property type="match status" value="1"/>
</dbReference>
<keyword evidence="3" id="KW-1185">Reference proteome</keyword>
<gene>
    <name evidence="2" type="ORF">PHMEG_00010132</name>
</gene>
<dbReference type="InterPro" id="IPR053134">
    <property type="entry name" value="RNA-dir_DNA_polymerase"/>
</dbReference>
<dbReference type="STRING" id="4795.A0A225WET3"/>
<name>A0A225WET3_9STRA</name>
<dbReference type="SUPFAM" id="SSF50630">
    <property type="entry name" value="Acid proteases"/>
    <property type="match status" value="1"/>
</dbReference>
<dbReference type="Gene3D" id="2.40.70.10">
    <property type="entry name" value="Acid Proteases"/>
    <property type="match status" value="1"/>
</dbReference>
<dbReference type="InterPro" id="IPR000477">
    <property type="entry name" value="RT_dom"/>
</dbReference>
<evidence type="ECO:0000259" key="1">
    <source>
        <dbReference type="Pfam" id="PF00078"/>
    </source>
</evidence>
<dbReference type="EMBL" id="NBNE01000992">
    <property type="protein sequence ID" value="OWZ16125.1"/>
    <property type="molecule type" value="Genomic_DNA"/>
</dbReference>
<dbReference type="CDD" id="cd00303">
    <property type="entry name" value="retropepsin_like"/>
    <property type="match status" value="1"/>
</dbReference>
<dbReference type="InterPro" id="IPR043502">
    <property type="entry name" value="DNA/RNA_pol_sf"/>
</dbReference>
<dbReference type="Proteomes" id="UP000198211">
    <property type="component" value="Unassembled WGS sequence"/>
</dbReference>
<proteinExistence type="predicted"/>
<dbReference type="SUPFAM" id="SSF56672">
    <property type="entry name" value="DNA/RNA polymerases"/>
    <property type="match status" value="1"/>
</dbReference>
<dbReference type="AlphaFoldDB" id="A0A225WET3"/>
<protein>
    <recommendedName>
        <fullName evidence="1">Reverse transcriptase domain-containing protein</fullName>
    </recommendedName>
</protein>
<reference evidence="3" key="1">
    <citation type="submission" date="2017-03" db="EMBL/GenBank/DDBJ databases">
        <title>Phytopthora megakarya and P. palmivora, two closely related causual agents of cacao black pod achieved similar genome size and gene model numbers by different mechanisms.</title>
        <authorList>
            <person name="Ali S."/>
            <person name="Shao J."/>
            <person name="Larry D.J."/>
            <person name="Kronmiller B."/>
            <person name="Shen D."/>
            <person name="Strem M.D."/>
            <person name="Melnick R.L."/>
            <person name="Guiltinan M.J."/>
            <person name="Tyler B.M."/>
            <person name="Meinhardt L.W."/>
            <person name="Bailey B.A."/>
        </authorList>
    </citation>
    <scope>NUCLEOTIDE SEQUENCE [LARGE SCALE GENOMIC DNA]</scope>
    <source>
        <strain evidence="3">zdho120</strain>
    </source>
</reference>